<dbReference type="eggNOG" id="COG2373">
    <property type="taxonomic scope" value="Bacteria"/>
</dbReference>
<dbReference type="GO" id="GO:0046872">
    <property type="term" value="F:metal ion binding"/>
    <property type="evidence" value="ECO:0007669"/>
    <property type="project" value="UniProtKB-KW"/>
</dbReference>
<keyword evidence="12" id="KW-0443">Lipid metabolism</keyword>
<evidence type="ECO:0000313" key="15">
    <source>
        <dbReference type="EMBL" id="ACB53655.1"/>
    </source>
</evidence>
<protein>
    <submittedName>
        <fullName evidence="15">Haem peroxidase</fullName>
    </submittedName>
</protein>
<keyword evidence="16" id="KW-1185">Reference proteome</keyword>
<dbReference type="InterPro" id="IPR037120">
    <property type="entry name" value="Haem_peroxidase_sf_animal"/>
</dbReference>
<evidence type="ECO:0000256" key="12">
    <source>
        <dbReference type="ARBA" id="ARBA00023098"/>
    </source>
</evidence>
<dbReference type="GO" id="GO:0006979">
    <property type="term" value="P:response to oxidative stress"/>
    <property type="evidence" value="ECO:0007669"/>
    <property type="project" value="InterPro"/>
</dbReference>
<dbReference type="STRING" id="43989.cce_4307"/>
<evidence type="ECO:0000313" key="16">
    <source>
        <dbReference type="Proteomes" id="UP000001203"/>
    </source>
</evidence>
<dbReference type="EMBL" id="CP000806">
    <property type="protein sequence ID" value="ACB53655.1"/>
    <property type="molecule type" value="Genomic_DNA"/>
</dbReference>
<organism evidence="15 16">
    <name type="scientific">Crocosphaera subtropica (strain ATCC 51142 / BH68)</name>
    <name type="common">Cyanothece sp. (strain ATCC 51142)</name>
    <dbReference type="NCBI Taxonomy" id="43989"/>
    <lineage>
        <taxon>Bacteria</taxon>
        <taxon>Bacillati</taxon>
        <taxon>Cyanobacteriota</taxon>
        <taxon>Cyanophyceae</taxon>
        <taxon>Oscillatoriophycideae</taxon>
        <taxon>Chroococcales</taxon>
        <taxon>Aphanothecaceae</taxon>
        <taxon>Crocosphaera</taxon>
        <taxon>Crocosphaera subtropica</taxon>
    </lineage>
</organism>
<evidence type="ECO:0000256" key="9">
    <source>
        <dbReference type="ARBA" id="ARBA00022964"/>
    </source>
</evidence>
<dbReference type="Proteomes" id="UP000001203">
    <property type="component" value="Chromosome circular"/>
</dbReference>
<evidence type="ECO:0000256" key="5">
    <source>
        <dbReference type="ARBA" id="ARBA00022723"/>
    </source>
</evidence>
<dbReference type="GO" id="GO:0016702">
    <property type="term" value="F:oxidoreductase activity, acting on single donors with incorporation of molecular oxygen, incorporation of two atoms of oxygen"/>
    <property type="evidence" value="ECO:0007669"/>
    <property type="project" value="TreeGrafter"/>
</dbReference>
<dbReference type="CDD" id="cd09818">
    <property type="entry name" value="PIOX_like"/>
    <property type="match status" value="1"/>
</dbReference>
<evidence type="ECO:0000256" key="4">
    <source>
        <dbReference type="ARBA" id="ARBA00022617"/>
    </source>
</evidence>
<dbReference type="InterPro" id="IPR050783">
    <property type="entry name" value="Oxylipin_biosynth_metab"/>
</dbReference>
<evidence type="ECO:0000256" key="2">
    <source>
        <dbReference type="ARBA" id="ARBA00022516"/>
    </source>
</evidence>
<evidence type="ECO:0000256" key="11">
    <source>
        <dbReference type="ARBA" id="ARBA00023004"/>
    </source>
</evidence>
<dbReference type="SUPFAM" id="SSF48113">
    <property type="entry name" value="Heme-dependent peroxidases"/>
    <property type="match status" value="1"/>
</dbReference>
<dbReference type="InterPro" id="IPR019791">
    <property type="entry name" value="Haem_peroxidase_animal"/>
</dbReference>
<keyword evidence="5" id="KW-0479">Metal-binding</keyword>
<sequence length="613" mass="70481">MKKLIISLLQDILPMTIFDKFDSIFTQVEQLWHRLPTPLALIKLLTFRNELREKNLHDTSQLPDKHLLPQPTPDPQGHHLTARTADGSFNDLEHPEMGMAGTRFGRNIPLTAIQPETPQQLMTPNPRVVSRTLMTREDFKPATILNLLAAAWIQFENHDWFSHGDNKPEDKLEIPLEANDPWPEEYRPLEVGKTLPDTSRPEGAKPPTFINTVTHWWDGSQIYGSNPETVDQLRSHEDGKLIIGENGLLPVDPETGVDITGFNDNWWIGLGMLHTLFTREHNLICDHLKQEYSQWSDDDLFDHARLINAALMAKIHTVDWTPAILPLPATDIALNVNWNGFLGEDIKQVLGTVGEGEIADLLTGIIGSDKNHHTAPYYLTEEFVSVYRMHPLIPDELEFRSLEGDKFLQEVNFFEMSGKRTRALLESISLPDLFYSFGITHPGAITLHNYPRFLQQLVRDNGEVFDLAAVDILRDRERGVPRYNRFREIMGRGRVKCFEEISSNKQWVEEMRRVYNDNIDQVDLMVGLFAEDTPEGFGFSDTAFRVFILMASRRLKSDRFFTTDYRAEIYTQFGLDWIANNNMVSVLQRHFPQLSPVLYGVDNAFKPWRRVPS</sequence>
<dbReference type="PeroxiBase" id="7241">
    <property type="entry name" value="CYspCyOx"/>
</dbReference>
<dbReference type="PRINTS" id="PR00457">
    <property type="entry name" value="ANPEROXIDASE"/>
</dbReference>
<keyword evidence="8" id="KW-0276">Fatty acid metabolism</keyword>
<dbReference type="GO" id="GO:0006633">
    <property type="term" value="P:fatty acid biosynthetic process"/>
    <property type="evidence" value="ECO:0007669"/>
    <property type="project" value="UniProtKB-KW"/>
</dbReference>
<keyword evidence="9" id="KW-0223">Dioxygenase</keyword>
<dbReference type="GO" id="GO:0006952">
    <property type="term" value="P:defense response"/>
    <property type="evidence" value="ECO:0007669"/>
    <property type="project" value="UniProtKB-KW"/>
</dbReference>
<evidence type="ECO:0000256" key="3">
    <source>
        <dbReference type="ARBA" id="ARBA00022559"/>
    </source>
</evidence>
<proteinExistence type="predicted"/>
<dbReference type="BRENDA" id="1.13.11.92">
    <property type="organism ID" value="17711"/>
</dbReference>
<dbReference type="PANTHER" id="PTHR11903">
    <property type="entry name" value="PROSTAGLANDIN G/H SYNTHASE"/>
    <property type="match status" value="1"/>
</dbReference>
<feature type="region of interest" description="Disordered" evidence="14">
    <location>
        <begin position="56"/>
        <end position="88"/>
    </location>
</feature>
<keyword evidence="10" id="KW-0560">Oxidoreductase</keyword>
<evidence type="ECO:0000256" key="6">
    <source>
        <dbReference type="ARBA" id="ARBA00022767"/>
    </source>
</evidence>
<reference evidence="15 16" key="1">
    <citation type="journal article" date="2008" name="Proc. Natl. Acad. Sci. U.S.A.">
        <title>The genome of Cyanothece 51142, a unicellular diazotrophic cyanobacterium important in the marine nitrogen cycle.</title>
        <authorList>
            <person name="Welsh E.A."/>
            <person name="Liberton M."/>
            <person name="Stoeckel J."/>
            <person name="Loh T."/>
            <person name="Elvitigala T."/>
            <person name="Wang C."/>
            <person name="Wollam A."/>
            <person name="Fulton R.S."/>
            <person name="Clifton S.W."/>
            <person name="Jacobs J.M."/>
            <person name="Aurora R."/>
            <person name="Ghosh B.K."/>
            <person name="Sherman L.A."/>
            <person name="Smith R.D."/>
            <person name="Wilson R.K."/>
            <person name="Pakrasi H.B."/>
        </authorList>
    </citation>
    <scope>NUCLEOTIDE SEQUENCE [LARGE SCALE GENOMIC DNA]</scope>
    <source>
        <strain evidence="16">ATCC 51142 / BH68</strain>
    </source>
</reference>
<keyword evidence="13" id="KW-0275">Fatty acid biosynthesis</keyword>
<keyword evidence="3 15" id="KW-0575">Peroxidase</keyword>
<keyword evidence="7" id="KW-0611">Plant defense</keyword>
<evidence type="ECO:0000256" key="8">
    <source>
        <dbReference type="ARBA" id="ARBA00022832"/>
    </source>
</evidence>
<dbReference type="Gene3D" id="1.10.640.10">
    <property type="entry name" value="Haem peroxidase domain superfamily, animal type"/>
    <property type="match status" value="1"/>
</dbReference>
<evidence type="ECO:0000256" key="14">
    <source>
        <dbReference type="SAM" id="MobiDB-lite"/>
    </source>
</evidence>
<name>B1WSS6_CROS5</name>
<keyword evidence="11" id="KW-0408">Iron</keyword>
<evidence type="ECO:0000256" key="13">
    <source>
        <dbReference type="ARBA" id="ARBA00023160"/>
    </source>
</evidence>
<dbReference type="KEGG" id="cyt:cce_4307"/>
<accession>B1WSS6</accession>
<evidence type="ECO:0000256" key="10">
    <source>
        <dbReference type="ARBA" id="ARBA00023002"/>
    </source>
</evidence>
<dbReference type="HOGENOM" id="CLU_033051_0_0_3"/>
<keyword evidence="2" id="KW-0444">Lipid biosynthesis</keyword>
<dbReference type="AlphaFoldDB" id="B1WSS6"/>
<feature type="compositionally biased region" description="Basic and acidic residues" evidence="14">
    <location>
        <begin position="56"/>
        <end position="67"/>
    </location>
</feature>
<dbReference type="InterPro" id="IPR010255">
    <property type="entry name" value="Haem_peroxidase_sf"/>
</dbReference>
<dbReference type="PANTHER" id="PTHR11903:SF11">
    <property type="entry name" value="ALPHA-DIOXYGENASE 1"/>
    <property type="match status" value="1"/>
</dbReference>
<dbReference type="PROSITE" id="PS50292">
    <property type="entry name" value="PEROXIDASE_3"/>
    <property type="match status" value="1"/>
</dbReference>
<dbReference type="GO" id="GO:0020037">
    <property type="term" value="F:heme binding"/>
    <property type="evidence" value="ECO:0007669"/>
    <property type="project" value="InterPro"/>
</dbReference>
<keyword evidence="4" id="KW-0349">Heme</keyword>
<dbReference type="InterPro" id="IPR034815">
    <property type="entry name" value="A_dioxygenase"/>
</dbReference>
<keyword evidence="6" id="KW-0925">Oxylipin biosynthesis</keyword>
<dbReference type="GO" id="GO:0031408">
    <property type="term" value="P:oxylipin biosynthetic process"/>
    <property type="evidence" value="ECO:0007669"/>
    <property type="project" value="UniProtKB-KW"/>
</dbReference>
<evidence type="ECO:0000256" key="7">
    <source>
        <dbReference type="ARBA" id="ARBA00022821"/>
    </source>
</evidence>
<dbReference type="Pfam" id="PF03098">
    <property type="entry name" value="An_peroxidase"/>
    <property type="match status" value="1"/>
</dbReference>
<dbReference type="GO" id="GO:0004601">
    <property type="term" value="F:peroxidase activity"/>
    <property type="evidence" value="ECO:0007669"/>
    <property type="project" value="UniProtKB-KW"/>
</dbReference>
<comment type="cofactor">
    <cofactor evidence="1">
        <name>Ca(2+)</name>
        <dbReference type="ChEBI" id="CHEBI:29108"/>
    </cofactor>
</comment>
<gene>
    <name evidence="15" type="ordered locus">cce_4307</name>
</gene>
<evidence type="ECO:0000256" key="1">
    <source>
        <dbReference type="ARBA" id="ARBA00001913"/>
    </source>
</evidence>